<dbReference type="GO" id="GO:0005737">
    <property type="term" value="C:cytoplasm"/>
    <property type="evidence" value="ECO:0007669"/>
    <property type="project" value="TreeGrafter"/>
</dbReference>
<dbReference type="InterPro" id="IPR039461">
    <property type="entry name" value="Peptidase_M49"/>
</dbReference>
<dbReference type="GO" id="GO:0046872">
    <property type="term" value="F:metal ion binding"/>
    <property type="evidence" value="ECO:0007669"/>
    <property type="project" value="UniProtKB-KW"/>
</dbReference>
<dbReference type="GO" id="GO:0008239">
    <property type="term" value="F:dipeptidyl-peptidase activity"/>
    <property type="evidence" value="ECO:0007669"/>
    <property type="project" value="TreeGrafter"/>
</dbReference>
<dbReference type="Pfam" id="PF03571">
    <property type="entry name" value="Peptidase_M49"/>
    <property type="match status" value="1"/>
</dbReference>
<keyword evidence="2" id="KW-0378">Hydrolase</keyword>
<sequence length="104" mass="11825">MSSEFSQLVDSAQEFLPLLPWGVEFEKDKFLRPDFTSLDVVSFGIPADDEIRQNEGFKNVSLGNVLSAASQDKRVTFLTTEDQVNLFNYNTKEIVNFWGVWGRG</sequence>
<dbReference type="AlphaFoldDB" id="A0A1X7SJJ1"/>
<dbReference type="Gene3D" id="3.30.540.30">
    <property type="match status" value="1"/>
</dbReference>
<reference evidence="3" key="1">
    <citation type="submission" date="2017-05" db="UniProtKB">
        <authorList>
            <consortium name="EnsemblMetazoa"/>
        </authorList>
    </citation>
    <scope>IDENTIFICATION</scope>
</reference>
<evidence type="ECO:0000256" key="2">
    <source>
        <dbReference type="ARBA" id="ARBA00022801"/>
    </source>
</evidence>
<proteinExistence type="predicted"/>
<dbReference type="eggNOG" id="KOG3675">
    <property type="taxonomic scope" value="Eukaryota"/>
</dbReference>
<accession>A0A1X7SJJ1</accession>
<dbReference type="OrthoDB" id="4694525at2759"/>
<keyword evidence="1" id="KW-0479">Metal-binding</keyword>
<evidence type="ECO:0000313" key="3">
    <source>
        <dbReference type="EnsemblMetazoa" id="Aqu2.1.02203_001"/>
    </source>
</evidence>
<dbReference type="PANTHER" id="PTHR23422">
    <property type="entry name" value="DIPEPTIDYL PEPTIDASE III-RELATED"/>
    <property type="match status" value="1"/>
</dbReference>
<dbReference type="EnsemblMetazoa" id="Aqu2.1.02203_001">
    <property type="protein sequence ID" value="Aqu2.1.02203_001"/>
    <property type="gene ID" value="Aqu2.1.02203"/>
</dbReference>
<evidence type="ECO:0000256" key="1">
    <source>
        <dbReference type="ARBA" id="ARBA00022723"/>
    </source>
</evidence>
<organism evidence="3">
    <name type="scientific">Amphimedon queenslandica</name>
    <name type="common">Sponge</name>
    <dbReference type="NCBI Taxonomy" id="400682"/>
    <lineage>
        <taxon>Eukaryota</taxon>
        <taxon>Metazoa</taxon>
        <taxon>Porifera</taxon>
        <taxon>Demospongiae</taxon>
        <taxon>Heteroscleromorpha</taxon>
        <taxon>Haplosclerida</taxon>
        <taxon>Niphatidae</taxon>
        <taxon>Amphimedon</taxon>
    </lineage>
</organism>
<dbReference type="STRING" id="400682.A0A1X7SJJ1"/>
<dbReference type="InParanoid" id="A0A1X7SJJ1"/>
<protein>
    <submittedName>
        <fullName evidence="3">Uncharacterized protein</fullName>
    </submittedName>
</protein>
<dbReference type="PANTHER" id="PTHR23422:SF11">
    <property type="entry name" value="DIPEPTIDYL PEPTIDASE 3"/>
    <property type="match status" value="1"/>
</dbReference>
<name>A0A1X7SJJ1_AMPQE</name>